<gene>
    <name evidence="2" type="ORF">QTO34_004200</name>
</gene>
<feature type="region of interest" description="Disordered" evidence="1">
    <location>
        <begin position="43"/>
        <end position="70"/>
    </location>
</feature>
<evidence type="ECO:0000313" key="2">
    <source>
        <dbReference type="EMBL" id="KAK1336394.1"/>
    </source>
</evidence>
<organism evidence="2 3">
    <name type="scientific">Cnephaeus nilssonii</name>
    <name type="common">Northern bat</name>
    <name type="synonym">Eptesicus nilssonii</name>
    <dbReference type="NCBI Taxonomy" id="3371016"/>
    <lineage>
        <taxon>Eukaryota</taxon>
        <taxon>Metazoa</taxon>
        <taxon>Chordata</taxon>
        <taxon>Craniata</taxon>
        <taxon>Vertebrata</taxon>
        <taxon>Euteleostomi</taxon>
        <taxon>Mammalia</taxon>
        <taxon>Eutheria</taxon>
        <taxon>Laurasiatheria</taxon>
        <taxon>Chiroptera</taxon>
        <taxon>Yangochiroptera</taxon>
        <taxon>Vespertilionidae</taxon>
        <taxon>Cnephaeus</taxon>
    </lineage>
</organism>
<reference evidence="2" key="1">
    <citation type="submission" date="2023-06" db="EMBL/GenBank/DDBJ databases">
        <title>Reference genome for the Northern bat (Eptesicus nilssonii), a most northern bat species.</title>
        <authorList>
            <person name="Laine V.N."/>
            <person name="Pulliainen A.T."/>
            <person name="Lilley T.M."/>
        </authorList>
    </citation>
    <scope>NUCLEOTIDE SEQUENCE</scope>
    <source>
        <strain evidence="2">BLF_Eptnil</strain>
        <tissue evidence="2">Kidney</tissue>
    </source>
</reference>
<evidence type="ECO:0000313" key="3">
    <source>
        <dbReference type="Proteomes" id="UP001177744"/>
    </source>
</evidence>
<comment type="caution">
    <text evidence="2">The sequence shown here is derived from an EMBL/GenBank/DDBJ whole genome shotgun (WGS) entry which is preliminary data.</text>
</comment>
<sequence>MVPLGESQAMLPFRDNGVGNSILNGSPDKTRIASCSAFLAQRRQQPVSISRRLKPRPSPSARSQPSWREPPVYHHRVLSNPLHRPQNIGAAECLSRENLRPSRHLHSDYKLALQPELVFKKTIKMTWGWWTVELHYMEVTLQTNCQAGEERPCTSPRKPGIQGLLLACLGKGLNSDDSGSPRRTLGRSAGLVSKQVWLVGVDGYRAHYSGHSLEQPWHTPTPWHIAGVHSCPPTFNSQLPALALRGGPQRLAWESTELSTLRWRVT</sequence>
<protein>
    <submittedName>
        <fullName evidence="2">Uncharacterized protein</fullName>
    </submittedName>
</protein>
<proteinExistence type="predicted"/>
<evidence type="ECO:0000256" key="1">
    <source>
        <dbReference type="SAM" id="MobiDB-lite"/>
    </source>
</evidence>
<name>A0AA40HS97_CNENI</name>
<keyword evidence="3" id="KW-1185">Reference proteome</keyword>
<dbReference type="Proteomes" id="UP001177744">
    <property type="component" value="Unassembled WGS sequence"/>
</dbReference>
<dbReference type="EMBL" id="JAULJE010000013">
    <property type="protein sequence ID" value="KAK1336394.1"/>
    <property type="molecule type" value="Genomic_DNA"/>
</dbReference>
<dbReference type="AlphaFoldDB" id="A0AA40HS97"/>
<accession>A0AA40HS97</accession>